<organism evidence="3 4">
    <name type="scientific">Streptomyces alkaliterrae</name>
    <dbReference type="NCBI Taxonomy" id="2213162"/>
    <lineage>
        <taxon>Bacteria</taxon>
        <taxon>Bacillati</taxon>
        <taxon>Actinomycetota</taxon>
        <taxon>Actinomycetes</taxon>
        <taxon>Kitasatosporales</taxon>
        <taxon>Streptomycetaceae</taxon>
        <taxon>Streptomyces</taxon>
    </lineage>
</organism>
<proteinExistence type="predicted"/>
<accession>A0A5P0YPI3</accession>
<comment type="caution">
    <text evidence="3">The sequence shown here is derived from an EMBL/GenBank/DDBJ whole genome shotgun (WGS) entry which is preliminary data.</text>
</comment>
<sequence length="248" mass="27724">MTATEPLRYVVDITQDDVDALTGFLMDVLNGPSLQVGTEEYRTNAALRTLVPGFAGSLSYEFGDKIVAEAQQDDRKRLRRLLNIRGTWNLLAVVAACWADVDGFVTERWHAVRFHDAEDEEGFRRWEEKEQASTAESVAFVSEYRIPGPRRGAQAVGEYVVARDPENDDRWAVFEGAAQARHWDGSAWQHARFTGTSPYLFSRTTALAMARQHAAGGREAPARRGTGDGPARRRLPATSSSWPATRRR</sequence>
<evidence type="ECO:0000313" key="2">
    <source>
        <dbReference type="EMBL" id="MBB1261744.1"/>
    </source>
</evidence>
<feature type="region of interest" description="Disordered" evidence="1">
    <location>
        <begin position="211"/>
        <end position="248"/>
    </location>
</feature>
<gene>
    <name evidence="3" type="ORF">FNX44_005470</name>
    <name evidence="2" type="ORF">H3147_23440</name>
</gene>
<reference evidence="5" key="2">
    <citation type="submission" date="2020-05" db="EMBL/GenBank/DDBJ databases">
        <title>Classification of alakaliphilic streptomycetes isolated from an alkaline soil next to Lonar Crater, India and a proposal for the recognition of Streptomyces alkaliterrae sp. nov.</title>
        <authorList>
            <person name="Golinska P."/>
        </authorList>
    </citation>
    <scope>NUCLEOTIDE SEQUENCE [LARGE SCALE GENOMIC DNA]</scope>
    <source>
        <strain evidence="5">OF8</strain>
    </source>
</reference>
<dbReference type="RefSeq" id="WP_143646805.1">
    <property type="nucleotide sequence ID" value="NZ_JABJXA010000204.1"/>
</dbReference>
<dbReference type="EMBL" id="JABJXA010000204">
    <property type="protein sequence ID" value="MBB1261744.1"/>
    <property type="molecule type" value="Genomic_DNA"/>
</dbReference>
<dbReference type="AlphaFoldDB" id="A0A5P0YPI3"/>
<reference evidence="2" key="3">
    <citation type="journal article" name="Syst. Appl. Microbiol.">
        <title>Streptomyces alkaliterrae sp. nov., isolated from an alkaline soil, and emended descriptions of Streptomyces alkaliphilus, Streptomyces calidiresistens and Streptomyces durbertensis.</title>
        <authorList>
            <person name="Swiecimska M."/>
            <person name="Golinska P."/>
            <person name="Nouioui I."/>
            <person name="Wypij M."/>
            <person name="Rai M."/>
            <person name="Sangal V."/>
            <person name="Goodfellow M."/>
        </authorList>
    </citation>
    <scope>NUCLEOTIDE SEQUENCE</scope>
    <source>
        <strain evidence="2">OF8</strain>
    </source>
</reference>
<dbReference type="EMBL" id="VJYK02000035">
    <property type="protein sequence ID" value="MQS01332.1"/>
    <property type="molecule type" value="Genomic_DNA"/>
</dbReference>
<evidence type="ECO:0000313" key="3">
    <source>
        <dbReference type="EMBL" id="MQS01332.1"/>
    </source>
</evidence>
<dbReference type="OrthoDB" id="4310563at2"/>
<keyword evidence="4" id="KW-1185">Reference proteome</keyword>
<evidence type="ECO:0000313" key="5">
    <source>
        <dbReference type="Proteomes" id="UP000517765"/>
    </source>
</evidence>
<protein>
    <submittedName>
        <fullName evidence="3">Uncharacterized protein</fullName>
    </submittedName>
</protein>
<reference evidence="3 4" key="1">
    <citation type="submission" date="2019-10" db="EMBL/GenBank/DDBJ databases">
        <title>Streptomyces sp. nov., a novel actinobacterium isolated from alkaline environment.</title>
        <authorList>
            <person name="Golinska P."/>
        </authorList>
    </citation>
    <scope>NUCLEOTIDE SEQUENCE [LARGE SCALE GENOMIC DNA]</scope>
    <source>
        <strain evidence="3 4">OF1</strain>
    </source>
</reference>
<feature type="compositionally biased region" description="Polar residues" evidence="1">
    <location>
        <begin position="237"/>
        <end position="248"/>
    </location>
</feature>
<evidence type="ECO:0000256" key="1">
    <source>
        <dbReference type="SAM" id="MobiDB-lite"/>
    </source>
</evidence>
<dbReference type="Proteomes" id="UP000517765">
    <property type="component" value="Unassembled WGS sequence"/>
</dbReference>
<evidence type="ECO:0000313" key="4">
    <source>
        <dbReference type="Proteomes" id="UP000320857"/>
    </source>
</evidence>
<name>A0A5P0YPI3_9ACTN</name>
<dbReference type="Proteomes" id="UP000320857">
    <property type="component" value="Unassembled WGS sequence"/>
</dbReference>